<keyword evidence="3" id="KW-1185">Reference proteome</keyword>
<protein>
    <submittedName>
        <fullName evidence="2">Uncharacterized protein</fullName>
    </submittedName>
</protein>
<sequence>MVKEDDDELSFTKVIAYLGLYAIVLGLDAGLDSIDNYRKHRNLEKEQNAIKKEQNAMLQALRETSQQREDHILAKRESCFPRHSYNYSTPLSGISLVEIERKKEGNK</sequence>
<dbReference type="AlphaFoldDB" id="A0AAN8T8X7"/>
<gene>
    <name evidence="2" type="ORF">RDI58_019870</name>
</gene>
<evidence type="ECO:0000256" key="1">
    <source>
        <dbReference type="SAM" id="Phobius"/>
    </source>
</evidence>
<keyword evidence="1" id="KW-1133">Transmembrane helix</keyword>
<name>A0AAN8T8X7_SOLBU</name>
<comment type="caution">
    <text evidence="2">The sequence shown here is derived from an EMBL/GenBank/DDBJ whole genome shotgun (WGS) entry which is preliminary data.</text>
</comment>
<accession>A0AAN8T8X7</accession>
<proteinExistence type="predicted"/>
<keyword evidence="1" id="KW-0812">Transmembrane</keyword>
<dbReference type="EMBL" id="JBANQN010000008">
    <property type="protein sequence ID" value="KAK6782074.1"/>
    <property type="molecule type" value="Genomic_DNA"/>
</dbReference>
<reference evidence="2 3" key="1">
    <citation type="submission" date="2024-02" db="EMBL/GenBank/DDBJ databases">
        <title>de novo genome assembly of Solanum bulbocastanum strain 11H21.</title>
        <authorList>
            <person name="Hosaka A.J."/>
        </authorList>
    </citation>
    <scope>NUCLEOTIDE SEQUENCE [LARGE SCALE GENOMIC DNA]</scope>
    <source>
        <tissue evidence="2">Young leaves</tissue>
    </source>
</reference>
<keyword evidence="1" id="KW-0472">Membrane</keyword>
<feature type="transmembrane region" description="Helical" evidence="1">
    <location>
        <begin position="14"/>
        <end position="31"/>
    </location>
</feature>
<evidence type="ECO:0000313" key="2">
    <source>
        <dbReference type="EMBL" id="KAK6782074.1"/>
    </source>
</evidence>
<dbReference type="Proteomes" id="UP001371456">
    <property type="component" value="Unassembled WGS sequence"/>
</dbReference>
<evidence type="ECO:0000313" key="3">
    <source>
        <dbReference type="Proteomes" id="UP001371456"/>
    </source>
</evidence>
<organism evidence="2 3">
    <name type="scientific">Solanum bulbocastanum</name>
    <name type="common">Wild potato</name>
    <dbReference type="NCBI Taxonomy" id="147425"/>
    <lineage>
        <taxon>Eukaryota</taxon>
        <taxon>Viridiplantae</taxon>
        <taxon>Streptophyta</taxon>
        <taxon>Embryophyta</taxon>
        <taxon>Tracheophyta</taxon>
        <taxon>Spermatophyta</taxon>
        <taxon>Magnoliopsida</taxon>
        <taxon>eudicotyledons</taxon>
        <taxon>Gunneridae</taxon>
        <taxon>Pentapetalae</taxon>
        <taxon>asterids</taxon>
        <taxon>lamiids</taxon>
        <taxon>Solanales</taxon>
        <taxon>Solanaceae</taxon>
        <taxon>Solanoideae</taxon>
        <taxon>Solaneae</taxon>
        <taxon>Solanum</taxon>
    </lineage>
</organism>